<evidence type="ECO:0000256" key="5">
    <source>
        <dbReference type="ARBA" id="ARBA00022692"/>
    </source>
</evidence>
<reference evidence="12" key="2">
    <citation type="submission" date="2020-11" db="EMBL/GenBank/DDBJ databases">
        <authorList>
            <person name="McCartney M.A."/>
            <person name="Auch B."/>
            <person name="Kono T."/>
            <person name="Mallez S."/>
            <person name="Becker A."/>
            <person name="Gohl D.M."/>
            <person name="Silverstein K.A.T."/>
            <person name="Koren S."/>
            <person name="Bechman K.B."/>
            <person name="Herman A."/>
            <person name="Abrahante J.E."/>
            <person name="Garbe J."/>
        </authorList>
    </citation>
    <scope>NUCLEOTIDE SEQUENCE</scope>
    <source>
        <strain evidence="12">Duluth1</strain>
        <tissue evidence="12">Whole animal</tissue>
    </source>
</reference>
<gene>
    <name evidence="12" type="ORF">DPMN_011495</name>
</gene>
<evidence type="ECO:0000313" key="13">
    <source>
        <dbReference type="Proteomes" id="UP000828390"/>
    </source>
</evidence>
<dbReference type="GO" id="GO:0005743">
    <property type="term" value="C:mitochondrial inner membrane"/>
    <property type="evidence" value="ECO:0007669"/>
    <property type="project" value="UniProtKB-SubCell"/>
</dbReference>
<keyword evidence="13" id="KW-1185">Reference proteome</keyword>
<keyword evidence="4 11" id="KW-0679">Respiratory chain</keyword>
<evidence type="ECO:0000256" key="3">
    <source>
        <dbReference type="ARBA" id="ARBA00022448"/>
    </source>
</evidence>
<keyword evidence="3 11" id="KW-0813">Transport</keyword>
<comment type="caution">
    <text evidence="12">The sequence shown here is derived from an EMBL/GenBank/DDBJ whole genome shotgun (WGS) entry which is preliminary data.</text>
</comment>
<dbReference type="GO" id="GO:0006122">
    <property type="term" value="P:mitochondrial electron transport, ubiquinol to cytochrome c"/>
    <property type="evidence" value="ECO:0007669"/>
    <property type="project" value="UniProtKB-UniRule"/>
</dbReference>
<protein>
    <recommendedName>
        <fullName evidence="11">Complex III subunit 9</fullName>
    </recommendedName>
</protein>
<organism evidence="12 13">
    <name type="scientific">Dreissena polymorpha</name>
    <name type="common">Zebra mussel</name>
    <name type="synonym">Mytilus polymorpha</name>
    <dbReference type="NCBI Taxonomy" id="45954"/>
    <lineage>
        <taxon>Eukaryota</taxon>
        <taxon>Metazoa</taxon>
        <taxon>Spiralia</taxon>
        <taxon>Lophotrochozoa</taxon>
        <taxon>Mollusca</taxon>
        <taxon>Bivalvia</taxon>
        <taxon>Autobranchia</taxon>
        <taxon>Heteroconchia</taxon>
        <taxon>Euheterodonta</taxon>
        <taxon>Imparidentia</taxon>
        <taxon>Neoheterodontei</taxon>
        <taxon>Myida</taxon>
        <taxon>Dreissenoidea</taxon>
        <taxon>Dreissenidae</taxon>
        <taxon>Dreissena</taxon>
    </lineage>
</organism>
<keyword evidence="9 11" id="KW-0496">Mitochondrion</keyword>
<sequence length="73" mass="8188">MNLQGLRKTLYKGIFQRTSTFVLACVVSAFAFERLVDVTGDQLFLFINTGKMYKDVEKKYAALAAGSEGEEEE</sequence>
<evidence type="ECO:0000256" key="10">
    <source>
        <dbReference type="ARBA" id="ARBA00023136"/>
    </source>
</evidence>
<comment type="function">
    <text evidence="11">Component of the ubiquinol-cytochrome c oxidoreductase, a multisubunit transmembrane complex that is part of the mitochondrial electron transport chain which drives oxidative phosphorylation. The complex plays an important role in the uptake of multiple carbon sources present in different host niches.</text>
</comment>
<evidence type="ECO:0000256" key="7">
    <source>
        <dbReference type="ARBA" id="ARBA00022982"/>
    </source>
</evidence>
<keyword evidence="7 11" id="KW-0249">Electron transport</keyword>
<name>A0A9D4N0P1_DREPO</name>
<evidence type="ECO:0000256" key="4">
    <source>
        <dbReference type="ARBA" id="ARBA00022660"/>
    </source>
</evidence>
<dbReference type="InterPro" id="IPR036656">
    <property type="entry name" value="QCR9_sf"/>
</dbReference>
<comment type="similarity">
    <text evidence="2 11">Belongs to the UQCR10/QCR9 family.</text>
</comment>
<dbReference type="PANTHER" id="PTHR12980:SF0">
    <property type="entry name" value="CYTOCHROME B-C1 COMPLEX SUBUNIT 9"/>
    <property type="match status" value="1"/>
</dbReference>
<reference evidence="12" key="1">
    <citation type="journal article" date="2019" name="bioRxiv">
        <title>The Genome of the Zebra Mussel, Dreissena polymorpha: A Resource for Invasive Species Research.</title>
        <authorList>
            <person name="McCartney M.A."/>
            <person name="Auch B."/>
            <person name="Kono T."/>
            <person name="Mallez S."/>
            <person name="Zhang Y."/>
            <person name="Obille A."/>
            <person name="Becker A."/>
            <person name="Abrahante J.E."/>
            <person name="Garbe J."/>
            <person name="Badalamenti J.P."/>
            <person name="Herman A."/>
            <person name="Mangelson H."/>
            <person name="Liachko I."/>
            <person name="Sullivan S."/>
            <person name="Sone E.D."/>
            <person name="Koren S."/>
            <person name="Silverstein K.A.T."/>
            <person name="Beckman K.B."/>
            <person name="Gohl D.M."/>
        </authorList>
    </citation>
    <scope>NUCLEOTIDE SEQUENCE</scope>
    <source>
        <strain evidence="12">Duluth1</strain>
        <tissue evidence="12">Whole animal</tissue>
    </source>
</reference>
<dbReference type="GO" id="GO:0045275">
    <property type="term" value="C:respiratory chain complex III"/>
    <property type="evidence" value="ECO:0007669"/>
    <property type="project" value="UniProtKB-UniRule"/>
</dbReference>
<dbReference type="EMBL" id="JAIWYP010000001">
    <property type="protein sequence ID" value="KAH3887478.1"/>
    <property type="molecule type" value="Genomic_DNA"/>
</dbReference>
<evidence type="ECO:0000256" key="2">
    <source>
        <dbReference type="ARBA" id="ARBA00007856"/>
    </source>
</evidence>
<evidence type="ECO:0000313" key="12">
    <source>
        <dbReference type="EMBL" id="KAH3887478.1"/>
    </source>
</evidence>
<evidence type="ECO:0000256" key="6">
    <source>
        <dbReference type="ARBA" id="ARBA00022792"/>
    </source>
</evidence>
<dbReference type="Gene3D" id="1.20.5.260">
    <property type="entry name" value="Cytochrome b-c1 complex subunit 9"/>
    <property type="match status" value="1"/>
</dbReference>
<keyword evidence="8" id="KW-1133">Transmembrane helix</keyword>
<dbReference type="SUPFAM" id="SSF81514">
    <property type="entry name" value="Subunit X (non-heme 7 kDa protein) of cytochrome bc1 complex (Ubiquinol-cytochrome c reductase)"/>
    <property type="match status" value="1"/>
</dbReference>
<evidence type="ECO:0000256" key="9">
    <source>
        <dbReference type="ARBA" id="ARBA00023128"/>
    </source>
</evidence>
<keyword evidence="6 11" id="KW-0999">Mitochondrion inner membrane</keyword>
<comment type="subunit">
    <text evidence="11">Component of the ubiquinol-cytochrome c oxidoreductase (cytochrome b-c1 complex, complex III, CIII), a multisubunit enzyme composed of 3 respiratory subunits cytochrome b, cytochrome c1 and Rieske protein, 2 core protein subunits, and additional low-molecular weight protein subunits.</text>
</comment>
<evidence type="ECO:0000256" key="1">
    <source>
        <dbReference type="ARBA" id="ARBA00004434"/>
    </source>
</evidence>
<dbReference type="Proteomes" id="UP000828390">
    <property type="component" value="Unassembled WGS sequence"/>
</dbReference>
<dbReference type="PANTHER" id="PTHR12980">
    <property type="entry name" value="UBIQUINOL-CYTOCHROME C REDUCTASE COMPLEX, SUBUNIT X"/>
    <property type="match status" value="1"/>
</dbReference>
<dbReference type="Pfam" id="PF05365">
    <property type="entry name" value="UCR_UQCRX_QCR9"/>
    <property type="match status" value="1"/>
</dbReference>
<comment type="subcellular location">
    <subcellularLocation>
        <location evidence="1 11">Mitochondrion inner membrane</location>
        <topology evidence="1 11">Single-pass membrane protein</topology>
    </subcellularLocation>
</comment>
<dbReference type="FunFam" id="1.20.5.260:FF:000001">
    <property type="entry name" value="Cytochrome b-c1 complex subunit 9"/>
    <property type="match status" value="1"/>
</dbReference>
<evidence type="ECO:0000256" key="8">
    <source>
        <dbReference type="ARBA" id="ARBA00022989"/>
    </source>
</evidence>
<accession>A0A9D4N0P1</accession>
<keyword evidence="10" id="KW-0472">Membrane</keyword>
<proteinExistence type="inferred from homology"/>
<dbReference type="AlphaFoldDB" id="A0A9D4N0P1"/>
<dbReference type="InterPro" id="IPR008027">
    <property type="entry name" value="QCR9"/>
</dbReference>
<keyword evidence="5" id="KW-0812">Transmembrane</keyword>
<evidence type="ECO:0000256" key="11">
    <source>
        <dbReference type="RuleBase" id="RU368056"/>
    </source>
</evidence>